<dbReference type="EMBL" id="AP021875">
    <property type="protein sequence ID" value="BBO76906.1"/>
    <property type="molecule type" value="Genomic_DNA"/>
</dbReference>
<dbReference type="Proteomes" id="UP000427769">
    <property type="component" value="Chromosome"/>
</dbReference>
<proteinExistence type="predicted"/>
<keyword evidence="1" id="KW-0472">Membrane</keyword>
<dbReference type="PANTHER" id="PTHR33371:SF4">
    <property type="entry name" value="INTERMEMBRANE PHOSPHOLIPID TRANSPORT SYSTEM BINDING PROTEIN MLAD"/>
    <property type="match status" value="1"/>
</dbReference>
<dbReference type="KEGG" id="dwd:DSCW_43230"/>
<dbReference type="OrthoDB" id="9788420at2"/>
<dbReference type="InterPro" id="IPR003399">
    <property type="entry name" value="Mce/MlaD"/>
</dbReference>
<evidence type="ECO:0000313" key="4">
    <source>
        <dbReference type="Proteomes" id="UP000427769"/>
    </source>
</evidence>
<dbReference type="InterPro" id="IPR052336">
    <property type="entry name" value="MlaD_Phospholipid_Transporter"/>
</dbReference>
<dbReference type="PANTHER" id="PTHR33371">
    <property type="entry name" value="INTERMEMBRANE PHOSPHOLIPID TRANSPORT SYSTEM BINDING PROTEIN MLAD-RELATED"/>
    <property type="match status" value="1"/>
</dbReference>
<feature type="domain" description="Mce/MlaD" evidence="2">
    <location>
        <begin position="38"/>
        <end position="115"/>
    </location>
</feature>
<reference evidence="3 4" key="1">
    <citation type="submission" date="2019-11" db="EMBL/GenBank/DDBJ databases">
        <title>Comparative genomics of hydrocarbon-degrading Desulfosarcina strains.</title>
        <authorList>
            <person name="Watanabe M."/>
            <person name="Kojima H."/>
            <person name="Fukui M."/>
        </authorList>
    </citation>
    <scope>NUCLEOTIDE SEQUENCE [LARGE SCALE GENOMIC DNA]</scope>
    <source>
        <strain evidence="3 4">PP31</strain>
    </source>
</reference>
<organism evidence="3 4">
    <name type="scientific">Desulfosarcina widdelii</name>
    <dbReference type="NCBI Taxonomy" id="947919"/>
    <lineage>
        <taxon>Bacteria</taxon>
        <taxon>Pseudomonadati</taxon>
        <taxon>Thermodesulfobacteriota</taxon>
        <taxon>Desulfobacteria</taxon>
        <taxon>Desulfobacterales</taxon>
        <taxon>Desulfosarcinaceae</taxon>
        <taxon>Desulfosarcina</taxon>
    </lineage>
</organism>
<dbReference type="Pfam" id="PF02470">
    <property type="entry name" value="MlaD"/>
    <property type="match status" value="1"/>
</dbReference>
<keyword evidence="1" id="KW-0812">Transmembrane</keyword>
<gene>
    <name evidence="3" type="ORF">DSCW_43230</name>
</gene>
<dbReference type="AlphaFoldDB" id="A0A5K7Z559"/>
<evidence type="ECO:0000313" key="3">
    <source>
        <dbReference type="EMBL" id="BBO76906.1"/>
    </source>
</evidence>
<protein>
    <submittedName>
        <fullName evidence="3">Outer membrane lipid asymmetry maintenance protein MlaD</fullName>
    </submittedName>
</protein>
<evidence type="ECO:0000256" key="1">
    <source>
        <dbReference type="SAM" id="Phobius"/>
    </source>
</evidence>
<dbReference type="NCBIfam" id="TIGR04430">
    <property type="entry name" value="OM_asym_MlaD"/>
    <property type="match status" value="1"/>
</dbReference>
<dbReference type="GO" id="GO:0005548">
    <property type="term" value="F:phospholipid transporter activity"/>
    <property type="evidence" value="ECO:0007669"/>
    <property type="project" value="TreeGrafter"/>
</dbReference>
<evidence type="ECO:0000259" key="2">
    <source>
        <dbReference type="Pfam" id="PF02470"/>
    </source>
</evidence>
<dbReference type="RefSeq" id="WP_155305706.1">
    <property type="nucleotide sequence ID" value="NZ_AP021875.1"/>
</dbReference>
<dbReference type="InterPro" id="IPR030970">
    <property type="entry name" value="ABC_MlaD"/>
</dbReference>
<keyword evidence="4" id="KW-1185">Reference proteome</keyword>
<name>A0A5K7Z559_9BACT</name>
<keyword evidence="1" id="KW-1133">Transmembrane helix</keyword>
<feature type="transmembrane region" description="Helical" evidence="1">
    <location>
        <begin position="6"/>
        <end position="26"/>
    </location>
</feature>
<sequence>MKKTSVETAVGVFVMIGLMSVAYMTIKLGKMEWFGDGYYLLDARFDSVSGLKTGAQVDMAGVEIGQVADIRLDNERKVAVVQLKIREDVMLTDDVIASVKTSGLIGDKYIKLTPGGSDRILNPGGMIIDTESALDIEELVSKYVFGDAEK</sequence>
<dbReference type="GO" id="GO:0005543">
    <property type="term" value="F:phospholipid binding"/>
    <property type="evidence" value="ECO:0007669"/>
    <property type="project" value="TreeGrafter"/>
</dbReference>
<accession>A0A5K7Z559</accession>